<dbReference type="PROSITE" id="PS51526">
    <property type="entry name" value="RFX_DBD"/>
    <property type="match status" value="1"/>
</dbReference>
<feature type="compositionally biased region" description="Polar residues" evidence="1">
    <location>
        <begin position="651"/>
        <end position="661"/>
    </location>
</feature>
<dbReference type="EMBL" id="KZ819391">
    <property type="protein sequence ID" value="PWN41531.1"/>
    <property type="molecule type" value="Genomic_DNA"/>
</dbReference>
<sequence length="767" mass="82125">MLSFVPDPASFLAPTIPSTNIIVASPKDYGREVQAQPQPPTNKWLQSGANLSLDDLSPSFLEDFNAPPRGSTISAPAASYAQAFQSHQDLGIPRAATGARAGGWLGVDTSSVPTPRSRSHSAPGYYDEARTPRAVSIPAAYTASAAPVLGENFSAEPCALYDGSLMPRRLAPSDTVTRSNSLSGAFDMAYTTHVQPTSASNVVQSEATTNPPLSGISHWKPDATLMQLACEVIEAHSQPHRRAQFETASHKFARAWLESSYVASAATPTAPIRRSAIARSYQLACAQYGIVAPLSVSVIGKILKSTFPGLQHRRLGSRACSVWHYLGLKALTPHEEHMLGVVYDAMDAERRASAPTNKYALSEAGMHAQDSDCDEESSLDGTFDRCASLSSDSSHSRQNSISVLEVEQMLDNLKINGRGVRAISDWPRAVNTVSIGLDDLARTTWAQLEGSYQQQLEAFESLDFAMFKQLAVQQYRGASRDTTWAIWGNEALCGLVSSAETLLYEHLLRLLDAHISDPPIESVCAGLQDLATTLAVEVYASLHGVDGGPRPSSHAPGICSIWSGVIELRSRSHLASEAWKGFAAPLDFTAHDSAQLDQSSSARFADFDGSAMDPDDYSLSRPPTRGADNSLNVEATSEIWQFNAPNNSIESMASSDVNETCSNSSSSGASSPSYSLSSSTSSLDLRSRHMQENGFGNIITKWSDDDAEGERDEDFDQLISPASSTSSNMDWDAATPNKAAAPQEHLDGAANNSGLTRLADAGPMLAV</sequence>
<evidence type="ECO:0000259" key="2">
    <source>
        <dbReference type="PROSITE" id="PS51526"/>
    </source>
</evidence>
<dbReference type="RefSeq" id="XP_025368691.1">
    <property type="nucleotide sequence ID" value="XM_025515210.1"/>
</dbReference>
<feature type="domain" description="RFX-type winged-helix" evidence="2">
    <location>
        <begin position="253"/>
        <end position="332"/>
    </location>
</feature>
<accession>A0A316VZ44</accession>
<dbReference type="AlphaFoldDB" id="A0A316VZ44"/>
<gene>
    <name evidence="3" type="ORF">IE81DRAFT_330818</name>
</gene>
<reference evidence="3 4" key="1">
    <citation type="journal article" date="2018" name="Mol. Biol. Evol.">
        <title>Broad Genomic Sampling Reveals a Smut Pathogenic Ancestry of the Fungal Clade Ustilaginomycotina.</title>
        <authorList>
            <person name="Kijpornyongpan T."/>
            <person name="Mondo S.J."/>
            <person name="Barry K."/>
            <person name="Sandor L."/>
            <person name="Lee J."/>
            <person name="Lipzen A."/>
            <person name="Pangilinan J."/>
            <person name="LaButti K."/>
            <person name="Hainaut M."/>
            <person name="Henrissat B."/>
            <person name="Grigoriev I.V."/>
            <person name="Spatafora J.W."/>
            <person name="Aime M.C."/>
        </authorList>
    </citation>
    <scope>NUCLEOTIDE SEQUENCE [LARGE SCALE GENOMIC DNA]</scope>
    <source>
        <strain evidence="3 4">MCA 4658</strain>
    </source>
</reference>
<keyword evidence="4" id="KW-1185">Reference proteome</keyword>
<evidence type="ECO:0000313" key="4">
    <source>
        <dbReference type="Proteomes" id="UP000245783"/>
    </source>
</evidence>
<feature type="region of interest" description="Disordered" evidence="1">
    <location>
        <begin position="651"/>
        <end position="680"/>
    </location>
</feature>
<dbReference type="Proteomes" id="UP000245783">
    <property type="component" value="Unassembled WGS sequence"/>
</dbReference>
<dbReference type="InterPro" id="IPR036390">
    <property type="entry name" value="WH_DNA-bd_sf"/>
</dbReference>
<dbReference type="GeneID" id="37037080"/>
<dbReference type="STRING" id="1522189.A0A316VZ44"/>
<dbReference type="GO" id="GO:0003677">
    <property type="term" value="F:DNA binding"/>
    <property type="evidence" value="ECO:0007669"/>
    <property type="project" value="InterPro"/>
</dbReference>
<feature type="compositionally biased region" description="Polar residues" evidence="1">
    <location>
        <begin position="720"/>
        <end position="729"/>
    </location>
</feature>
<dbReference type="Gene3D" id="1.10.10.10">
    <property type="entry name" value="Winged helix-like DNA-binding domain superfamily/Winged helix DNA-binding domain"/>
    <property type="match status" value="1"/>
</dbReference>
<dbReference type="SUPFAM" id="SSF46785">
    <property type="entry name" value="Winged helix' DNA-binding domain"/>
    <property type="match status" value="1"/>
</dbReference>
<dbReference type="Pfam" id="PF02257">
    <property type="entry name" value="RFX_DNA_binding"/>
    <property type="match status" value="1"/>
</dbReference>
<protein>
    <recommendedName>
        <fullName evidence="2">RFX-type winged-helix domain-containing protein</fullName>
    </recommendedName>
</protein>
<organism evidence="3 4">
    <name type="scientific">Ceraceosorus guamensis</name>
    <dbReference type="NCBI Taxonomy" id="1522189"/>
    <lineage>
        <taxon>Eukaryota</taxon>
        <taxon>Fungi</taxon>
        <taxon>Dikarya</taxon>
        <taxon>Basidiomycota</taxon>
        <taxon>Ustilaginomycotina</taxon>
        <taxon>Exobasidiomycetes</taxon>
        <taxon>Ceraceosorales</taxon>
        <taxon>Ceraceosoraceae</taxon>
        <taxon>Ceraceosorus</taxon>
    </lineage>
</organism>
<dbReference type="InParanoid" id="A0A316VZ44"/>
<feature type="region of interest" description="Disordered" evidence="1">
    <location>
        <begin position="107"/>
        <end position="126"/>
    </location>
</feature>
<dbReference type="InterPro" id="IPR036388">
    <property type="entry name" value="WH-like_DNA-bd_sf"/>
</dbReference>
<evidence type="ECO:0000313" key="3">
    <source>
        <dbReference type="EMBL" id="PWN41531.1"/>
    </source>
</evidence>
<dbReference type="OrthoDB" id="10056949at2759"/>
<feature type="compositionally biased region" description="Low complexity" evidence="1">
    <location>
        <begin position="662"/>
        <end position="680"/>
    </location>
</feature>
<name>A0A316VZ44_9BASI</name>
<proteinExistence type="predicted"/>
<dbReference type="GO" id="GO:0006355">
    <property type="term" value="P:regulation of DNA-templated transcription"/>
    <property type="evidence" value="ECO:0007669"/>
    <property type="project" value="InterPro"/>
</dbReference>
<feature type="region of interest" description="Disordered" evidence="1">
    <location>
        <begin position="719"/>
        <end position="767"/>
    </location>
</feature>
<evidence type="ECO:0000256" key="1">
    <source>
        <dbReference type="SAM" id="MobiDB-lite"/>
    </source>
</evidence>
<dbReference type="InterPro" id="IPR003150">
    <property type="entry name" value="DNA-bd_RFX"/>
</dbReference>